<accession>A0A164Y4E8</accession>
<dbReference type="InterPro" id="IPR027417">
    <property type="entry name" value="P-loop_NTPase"/>
</dbReference>
<dbReference type="EMBL" id="FITM01000114">
    <property type="protein sequence ID" value="SAY39011.1"/>
    <property type="molecule type" value="Genomic_DNA"/>
</dbReference>
<dbReference type="AlphaFoldDB" id="A0A164Y4E8"/>
<dbReference type="Gene3D" id="3.40.50.300">
    <property type="entry name" value="P-loop containing nucleotide triphosphate hydrolases"/>
    <property type="match status" value="1"/>
</dbReference>
<feature type="non-terminal residue" evidence="1">
    <location>
        <position position="1"/>
    </location>
</feature>
<organism evidence="1 2">
    <name type="scientific">Candidatus Synechococcus spongiarum</name>
    <dbReference type="NCBI Taxonomy" id="431041"/>
    <lineage>
        <taxon>Bacteria</taxon>
        <taxon>Bacillati</taxon>
        <taxon>Cyanobacteriota</taxon>
        <taxon>Cyanophyceae</taxon>
        <taxon>Synechococcales</taxon>
        <taxon>Synechococcaceae</taxon>
        <taxon>Synechococcus</taxon>
    </lineage>
</organism>
<dbReference type="Proteomes" id="UP000182631">
    <property type="component" value="Unassembled WGS sequence"/>
</dbReference>
<protein>
    <recommendedName>
        <fullName evidence="3">ATPase</fullName>
    </recommendedName>
</protein>
<dbReference type="RefSeq" id="WP_218969741.1">
    <property type="nucleotide sequence ID" value="NZ_FITM01000114.1"/>
</dbReference>
<proteinExistence type="predicted"/>
<evidence type="ECO:0000313" key="2">
    <source>
        <dbReference type="Proteomes" id="UP000182631"/>
    </source>
</evidence>
<evidence type="ECO:0000313" key="1">
    <source>
        <dbReference type="EMBL" id="SAY39011.1"/>
    </source>
</evidence>
<keyword evidence="2" id="KW-1185">Reference proteome</keyword>
<gene>
    <name evidence="1" type="ORF">FLM9_1058</name>
</gene>
<reference evidence="2" key="1">
    <citation type="submission" date="2016-02" db="EMBL/GenBank/DDBJ databases">
        <authorList>
            <person name="liu f."/>
        </authorList>
    </citation>
    <scope>NUCLEOTIDE SEQUENCE [LARGE SCALE GENOMIC DNA]</scope>
</reference>
<sequence>GFQLETLGKEGGATLAQAFTEVVDQAKTDLVLIVDEVQQAITSEDGHQMLLALKAARDAVNLQPHMPGNFLFIGTGSHGAQISELTTRRNQAFAGATSLPYPVLGRDYVEHVLQQLGEAGITPLPSLDGAVACFETLGNRPEELQQALRQMHAAASSGVEPDTLLPVIANTLRSKAVDIELGKVEGIGGLALAVFSRVARVDGNARGLFSAEAATEYAKAIGREVRIDEIQPVVNELVAENILMHPSHGHYEVTDPYVKEIWREHQA</sequence>
<evidence type="ECO:0008006" key="3">
    <source>
        <dbReference type="Google" id="ProtNLM"/>
    </source>
</evidence>
<name>A0A164Y4E8_9SYNE</name>